<evidence type="ECO:0000256" key="5">
    <source>
        <dbReference type="SAM" id="SignalP"/>
    </source>
</evidence>
<dbReference type="Gene3D" id="2.90.10.10">
    <property type="entry name" value="Bulb-type lectin domain"/>
    <property type="match status" value="1"/>
</dbReference>
<dbReference type="InterPro" id="IPR011009">
    <property type="entry name" value="Kinase-like_dom_sf"/>
</dbReference>
<dbReference type="Gene3D" id="3.30.200.20">
    <property type="entry name" value="Phosphorylase Kinase, domain 1"/>
    <property type="match status" value="1"/>
</dbReference>
<evidence type="ECO:0000259" key="7">
    <source>
        <dbReference type="PROSITE" id="PS50927"/>
    </source>
</evidence>
<dbReference type="Pfam" id="PF01453">
    <property type="entry name" value="B_lectin"/>
    <property type="match status" value="1"/>
</dbReference>
<dbReference type="SMART" id="SM00108">
    <property type="entry name" value="B_lectin"/>
    <property type="match status" value="1"/>
</dbReference>
<dbReference type="EMBL" id="VEPZ02000133">
    <property type="protein sequence ID" value="KAE8732794.1"/>
    <property type="molecule type" value="Genomic_DNA"/>
</dbReference>
<sequence>MESKGCIDFLLYFALTLVFFDISMANDRFTGSIETGFQVSQMNWIDSNGLFLVSNSSEFGFGFATTSDVTRFLLFNVHITTTKVIRAANKDFPVSNSDMFVFQNNGDVLLQKGKTVVWTENTGEQGVSAMVLMDSGNLVLQRNDGEVIWESFAHPSDTLVSNQEFKQGMRLISNRSPSNLTYILEIQQGDMVLSAGYSNQQPYWSMGKDARRNIDKNDSIDVNVSTSWVAVLGSDGFTYFFNLNSGESSSTGKVPGDPCGTPEACMPNFVCSGSLAGNTKCRCPLELSSSACKTGVASSCGNGKDAVVLCIFCLLFVSLRYYKRKKTMLESLGGFGSVYRGTLPDGTQLTVKKLEGIGQGTKEFRAEVGIIGSIHHLHLVRLKGFSVEGSDRLLVYEYMSNGSLDKWIFGRNGEEPLLDWGTRINIAVGTAKGLAYLHEDCDAKIAT</sequence>
<keyword evidence="9" id="KW-1185">Reference proteome</keyword>
<dbReference type="Proteomes" id="UP000436088">
    <property type="component" value="Unassembled WGS sequence"/>
</dbReference>
<feature type="chain" id="PRO_5025634714" evidence="5">
    <location>
        <begin position="26"/>
        <end position="447"/>
    </location>
</feature>
<keyword evidence="2 5" id="KW-0732">Signal</keyword>
<keyword evidence="1" id="KW-0245">EGF-like domain</keyword>
<dbReference type="PROSITE" id="PS50011">
    <property type="entry name" value="PROTEIN_KINASE_DOM"/>
    <property type="match status" value="1"/>
</dbReference>
<dbReference type="PANTHER" id="PTHR47976">
    <property type="entry name" value="G-TYPE LECTIN S-RECEPTOR-LIKE SERINE/THREONINE-PROTEIN KINASE SD2-5"/>
    <property type="match status" value="1"/>
</dbReference>
<protein>
    <submittedName>
        <fullName evidence="8">S-domain-2 5 isoform 2</fullName>
    </submittedName>
</protein>
<evidence type="ECO:0000256" key="3">
    <source>
        <dbReference type="ARBA" id="ARBA00023157"/>
    </source>
</evidence>
<dbReference type="SUPFAM" id="SSF51110">
    <property type="entry name" value="alpha-D-mannose-specific plant lectins"/>
    <property type="match status" value="1"/>
</dbReference>
<dbReference type="PANTHER" id="PTHR47976:SF1">
    <property type="entry name" value="G-TYPE LECTIN S-RECEPTOR-LIKE SERINE_THREONINE-PROTEIN KINASE SD2-5"/>
    <property type="match status" value="1"/>
</dbReference>
<dbReference type="GO" id="GO:0005524">
    <property type="term" value="F:ATP binding"/>
    <property type="evidence" value="ECO:0007669"/>
    <property type="project" value="InterPro"/>
</dbReference>
<dbReference type="Pfam" id="PF07714">
    <property type="entry name" value="PK_Tyr_Ser-Thr"/>
    <property type="match status" value="1"/>
</dbReference>
<dbReference type="GO" id="GO:0004672">
    <property type="term" value="F:protein kinase activity"/>
    <property type="evidence" value="ECO:0007669"/>
    <property type="project" value="InterPro"/>
</dbReference>
<feature type="domain" description="Bulb-type lectin" evidence="7">
    <location>
        <begin position="36"/>
        <end position="153"/>
    </location>
</feature>
<dbReference type="Gene3D" id="1.10.510.10">
    <property type="entry name" value="Transferase(Phosphotransferase) domain 1"/>
    <property type="match status" value="1"/>
</dbReference>
<dbReference type="AlphaFoldDB" id="A0A6A3CWL0"/>
<dbReference type="SUPFAM" id="SSF56112">
    <property type="entry name" value="Protein kinase-like (PK-like)"/>
    <property type="match status" value="1"/>
</dbReference>
<accession>A0A6A3CWL0</accession>
<comment type="caution">
    <text evidence="8">The sequence shown here is derived from an EMBL/GenBank/DDBJ whole genome shotgun (WGS) entry which is preliminary data.</text>
</comment>
<dbReference type="PROSITE" id="PS50927">
    <property type="entry name" value="BULB_LECTIN"/>
    <property type="match status" value="1"/>
</dbReference>
<keyword evidence="4" id="KW-0325">Glycoprotein</keyword>
<feature type="domain" description="Protein kinase" evidence="6">
    <location>
        <begin position="324"/>
        <end position="447"/>
    </location>
</feature>
<gene>
    <name evidence="8" type="ORF">F3Y22_tig00001728pilonHSYRG00023</name>
</gene>
<dbReference type="InterPro" id="IPR051343">
    <property type="entry name" value="G-type_lectin_kinases/EP1-like"/>
</dbReference>
<name>A0A6A3CWL0_HIBSY</name>
<evidence type="ECO:0000313" key="8">
    <source>
        <dbReference type="EMBL" id="KAE8732794.1"/>
    </source>
</evidence>
<feature type="signal peptide" evidence="5">
    <location>
        <begin position="1"/>
        <end position="25"/>
    </location>
</feature>
<dbReference type="CDD" id="cd00028">
    <property type="entry name" value="B_lectin"/>
    <property type="match status" value="1"/>
</dbReference>
<dbReference type="InterPro" id="IPR000719">
    <property type="entry name" value="Prot_kinase_dom"/>
</dbReference>
<dbReference type="InterPro" id="IPR001480">
    <property type="entry name" value="Bulb-type_lectin_dom"/>
</dbReference>
<evidence type="ECO:0000256" key="1">
    <source>
        <dbReference type="ARBA" id="ARBA00022536"/>
    </source>
</evidence>
<organism evidence="8 9">
    <name type="scientific">Hibiscus syriacus</name>
    <name type="common">Rose of Sharon</name>
    <dbReference type="NCBI Taxonomy" id="106335"/>
    <lineage>
        <taxon>Eukaryota</taxon>
        <taxon>Viridiplantae</taxon>
        <taxon>Streptophyta</taxon>
        <taxon>Embryophyta</taxon>
        <taxon>Tracheophyta</taxon>
        <taxon>Spermatophyta</taxon>
        <taxon>Magnoliopsida</taxon>
        <taxon>eudicotyledons</taxon>
        <taxon>Gunneridae</taxon>
        <taxon>Pentapetalae</taxon>
        <taxon>rosids</taxon>
        <taxon>malvids</taxon>
        <taxon>Malvales</taxon>
        <taxon>Malvaceae</taxon>
        <taxon>Malvoideae</taxon>
        <taxon>Hibiscus</taxon>
    </lineage>
</organism>
<evidence type="ECO:0000256" key="4">
    <source>
        <dbReference type="ARBA" id="ARBA00023180"/>
    </source>
</evidence>
<evidence type="ECO:0000256" key="2">
    <source>
        <dbReference type="ARBA" id="ARBA00022729"/>
    </source>
</evidence>
<reference evidence="8" key="1">
    <citation type="submission" date="2019-09" db="EMBL/GenBank/DDBJ databases">
        <title>Draft genome information of white flower Hibiscus syriacus.</title>
        <authorList>
            <person name="Kim Y.-M."/>
        </authorList>
    </citation>
    <scope>NUCLEOTIDE SEQUENCE [LARGE SCALE GENOMIC DNA]</scope>
    <source>
        <strain evidence="8">YM2019G1</strain>
    </source>
</reference>
<keyword evidence="3" id="KW-1015">Disulfide bond</keyword>
<dbReference type="InterPro" id="IPR036426">
    <property type="entry name" value="Bulb-type_lectin_dom_sf"/>
</dbReference>
<proteinExistence type="predicted"/>
<evidence type="ECO:0000259" key="6">
    <source>
        <dbReference type="PROSITE" id="PS50011"/>
    </source>
</evidence>
<evidence type="ECO:0000313" key="9">
    <source>
        <dbReference type="Proteomes" id="UP000436088"/>
    </source>
</evidence>
<dbReference type="InterPro" id="IPR001245">
    <property type="entry name" value="Ser-Thr/Tyr_kinase_cat_dom"/>
</dbReference>